<dbReference type="Pfam" id="PF13813">
    <property type="entry name" value="MBOAT_2"/>
    <property type="match status" value="1"/>
</dbReference>
<protein>
    <submittedName>
        <fullName evidence="10">Membrane bound O-acyl transferase family-domain-containing protein</fullName>
    </submittedName>
</protein>
<name>A0A6A6P0F2_9PEZI</name>
<gene>
    <name evidence="10" type="ORF">BDY21DRAFT_345411</name>
</gene>
<evidence type="ECO:0000256" key="2">
    <source>
        <dbReference type="ARBA" id="ARBA00007282"/>
    </source>
</evidence>
<evidence type="ECO:0000259" key="9">
    <source>
        <dbReference type="Pfam" id="PF13813"/>
    </source>
</evidence>
<feature type="transmembrane region" description="Helical" evidence="8">
    <location>
        <begin position="430"/>
        <end position="449"/>
    </location>
</feature>
<keyword evidence="6 8" id="KW-0472">Membrane</keyword>
<feature type="transmembrane region" description="Helical" evidence="8">
    <location>
        <begin position="334"/>
        <end position="360"/>
    </location>
</feature>
<feature type="region of interest" description="Disordered" evidence="7">
    <location>
        <begin position="144"/>
        <end position="173"/>
    </location>
</feature>
<evidence type="ECO:0000256" key="5">
    <source>
        <dbReference type="ARBA" id="ARBA00022989"/>
    </source>
</evidence>
<organism evidence="10 11">
    <name type="scientific">Lineolata rhizophorae</name>
    <dbReference type="NCBI Taxonomy" id="578093"/>
    <lineage>
        <taxon>Eukaryota</taxon>
        <taxon>Fungi</taxon>
        <taxon>Dikarya</taxon>
        <taxon>Ascomycota</taxon>
        <taxon>Pezizomycotina</taxon>
        <taxon>Dothideomycetes</taxon>
        <taxon>Dothideomycetes incertae sedis</taxon>
        <taxon>Lineolatales</taxon>
        <taxon>Lineolataceae</taxon>
        <taxon>Lineolata</taxon>
    </lineage>
</organism>
<evidence type="ECO:0000256" key="8">
    <source>
        <dbReference type="SAM" id="Phobius"/>
    </source>
</evidence>
<evidence type="ECO:0000256" key="1">
    <source>
        <dbReference type="ARBA" id="ARBA00004141"/>
    </source>
</evidence>
<dbReference type="GO" id="GO:0016020">
    <property type="term" value="C:membrane"/>
    <property type="evidence" value="ECO:0007669"/>
    <property type="project" value="UniProtKB-SubCell"/>
</dbReference>
<feature type="transmembrane region" description="Helical" evidence="8">
    <location>
        <begin position="93"/>
        <end position="116"/>
    </location>
</feature>
<evidence type="ECO:0000256" key="7">
    <source>
        <dbReference type="SAM" id="MobiDB-lite"/>
    </source>
</evidence>
<dbReference type="InterPro" id="IPR044851">
    <property type="entry name" value="Wax_synthase"/>
</dbReference>
<evidence type="ECO:0000256" key="4">
    <source>
        <dbReference type="ARBA" id="ARBA00022692"/>
    </source>
</evidence>
<keyword evidence="5 8" id="KW-1133">Transmembrane helix</keyword>
<dbReference type="OrthoDB" id="2796277at2759"/>
<evidence type="ECO:0000256" key="3">
    <source>
        <dbReference type="ARBA" id="ARBA00022679"/>
    </source>
</evidence>
<evidence type="ECO:0000313" key="10">
    <source>
        <dbReference type="EMBL" id="KAF2457274.1"/>
    </source>
</evidence>
<feature type="transmembrane region" description="Helical" evidence="8">
    <location>
        <begin position="70"/>
        <end position="87"/>
    </location>
</feature>
<dbReference type="AlphaFoldDB" id="A0A6A6P0F2"/>
<evidence type="ECO:0000313" key="11">
    <source>
        <dbReference type="Proteomes" id="UP000799766"/>
    </source>
</evidence>
<dbReference type="EMBL" id="MU001681">
    <property type="protein sequence ID" value="KAF2457274.1"/>
    <property type="molecule type" value="Genomic_DNA"/>
</dbReference>
<reference evidence="10" key="1">
    <citation type="journal article" date="2020" name="Stud. Mycol.">
        <title>101 Dothideomycetes genomes: a test case for predicting lifestyles and emergence of pathogens.</title>
        <authorList>
            <person name="Haridas S."/>
            <person name="Albert R."/>
            <person name="Binder M."/>
            <person name="Bloem J."/>
            <person name="Labutti K."/>
            <person name="Salamov A."/>
            <person name="Andreopoulos B."/>
            <person name="Baker S."/>
            <person name="Barry K."/>
            <person name="Bills G."/>
            <person name="Bluhm B."/>
            <person name="Cannon C."/>
            <person name="Castanera R."/>
            <person name="Culley D."/>
            <person name="Daum C."/>
            <person name="Ezra D."/>
            <person name="Gonzalez J."/>
            <person name="Henrissat B."/>
            <person name="Kuo A."/>
            <person name="Liang C."/>
            <person name="Lipzen A."/>
            <person name="Lutzoni F."/>
            <person name="Magnuson J."/>
            <person name="Mondo S."/>
            <person name="Nolan M."/>
            <person name="Ohm R."/>
            <person name="Pangilinan J."/>
            <person name="Park H.-J."/>
            <person name="Ramirez L."/>
            <person name="Alfaro M."/>
            <person name="Sun H."/>
            <person name="Tritt A."/>
            <person name="Yoshinaga Y."/>
            <person name="Zwiers L.-H."/>
            <person name="Turgeon B."/>
            <person name="Goodwin S."/>
            <person name="Spatafora J."/>
            <person name="Crous P."/>
            <person name="Grigoriev I."/>
        </authorList>
    </citation>
    <scope>NUCLEOTIDE SEQUENCE</scope>
    <source>
        <strain evidence="10">ATCC 16933</strain>
    </source>
</reference>
<feature type="transmembrane region" description="Helical" evidence="8">
    <location>
        <begin position="496"/>
        <end position="513"/>
    </location>
</feature>
<evidence type="ECO:0000256" key="6">
    <source>
        <dbReference type="ARBA" id="ARBA00023136"/>
    </source>
</evidence>
<dbReference type="InterPro" id="IPR032805">
    <property type="entry name" value="Wax_synthase_dom"/>
</dbReference>
<dbReference type="GO" id="GO:0008374">
    <property type="term" value="F:O-acyltransferase activity"/>
    <property type="evidence" value="ECO:0007669"/>
    <property type="project" value="InterPro"/>
</dbReference>
<dbReference type="GO" id="GO:0006629">
    <property type="term" value="P:lipid metabolic process"/>
    <property type="evidence" value="ECO:0007669"/>
    <property type="project" value="InterPro"/>
</dbReference>
<keyword evidence="4 8" id="KW-0812">Transmembrane</keyword>
<sequence>MFKSLFSSTTAPQSVTHVDVRRQYDAQFDSAIQAGEYEPFVYPFCTFGALVVILYLLIPHQNSVFWRRMRYVAFAFNAFFSAYAIRYCRTKHMPAAFGVGLANAWSIVWCWTILVVHDAQTEFKRIERTEGSMRIIKAEEENVAEGNGSVVSDGEPHSTTQFDKSEDSNSNLIRRRAPDSTVYGIHAPSKRMGAFAWQPFPMTPFVERLDWVIDIFCNFRGMGWNWRIPWLPPPPRRVLEQLHQNSGDPPSLEEIDSLSRPPRTRIPRYDSRRTLILTNLRLFFTSYLVLDLLKTIMMYDPYFLGLASLSSPTAPPFLPSLVRDSFALRRAYRLILPMLAAKHALEMIFALGPLFFSGLLGPDLLGARGAPWMYPRSWGSYARVLDAGLGGWWGLWWHQTFRFAFAESGRWAVARLGLERKGRKARAVELVVAFGLSGFLHACGSATMPGKSSPVSGSCVFFLLQPLGIVLERYVQAKLLPEKLPMVARRRWARRVWNVVFVHAWFFLTAPLLCNDWARSGIWLIEIIPVSPLRGMGLGPAVEDGWWCWGGKWVWWHWGSKWWKSGFAF</sequence>
<keyword evidence="11" id="KW-1185">Reference proteome</keyword>
<feature type="transmembrane region" description="Helical" evidence="8">
    <location>
        <begin position="273"/>
        <end position="290"/>
    </location>
</feature>
<keyword evidence="3 10" id="KW-0808">Transferase</keyword>
<feature type="compositionally biased region" description="Polar residues" evidence="7">
    <location>
        <begin position="157"/>
        <end position="172"/>
    </location>
</feature>
<accession>A0A6A6P0F2</accession>
<feature type="transmembrane region" description="Helical" evidence="8">
    <location>
        <begin position="40"/>
        <end position="58"/>
    </location>
</feature>
<dbReference type="Proteomes" id="UP000799766">
    <property type="component" value="Unassembled WGS sequence"/>
</dbReference>
<dbReference type="PANTHER" id="PTHR31595">
    <property type="entry name" value="LONG-CHAIN-ALCOHOL O-FATTY-ACYLTRANSFERASE 3-RELATED"/>
    <property type="match status" value="1"/>
</dbReference>
<proteinExistence type="inferred from homology"/>
<dbReference type="PANTHER" id="PTHR31595:SF67">
    <property type="entry name" value="WAX SYNTHASE DOMAIN-CONTAINING PROTEIN"/>
    <property type="match status" value="1"/>
</dbReference>
<feature type="domain" description="Wax synthase" evidence="9">
    <location>
        <begin position="387"/>
        <end position="464"/>
    </location>
</feature>
<feature type="transmembrane region" description="Helical" evidence="8">
    <location>
        <begin position="455"/>
        <end position="475"/>
    </location>
</feature>
<comment type="similarity">
    <text evidence="2">Belongs to the wax synthase family.</text>
</comment>
<comment type="subcellular location">
    <subcellularLocation>
        <location evidence="1">Membrane</location>
        <topology evidence="1">Multi-pass membrane protein</topology>
    </subcellularLocation>
</comment>